<dbReference type="Pfam" id="PF01784">
    <property type="entry name" value="DUF34_NIF3"/>
    <property type="match status" value="1"/>
</dbReference>
<name>A0A2A9ER42_9MICO</name>
<organism evidence="6 7">
    <name type="scientific">Isoptericola jiangsuensis</name>
    <dbReference type="NCBI Taxonomy" id="548579"/>
    <lineage>
        <taxon>Bacteria</taxon>
        <taxon>Bacillati</taxon>
        <taxon>Actinomycetota</taxon>
        <taxon>Actinomycetes</taxon>
        <taxon>Micrococcales</taxon>
        <taxon>Promicromonosporaceae</taxon>
        <taxon>Isoptericola</taxon>
    </lineage>
</organism>
<keyword evidence="7" id="KW-1185">Reference proteome</keyword>
<gene>
    <name evidence="6" type="ORF">ATJ88_0103</name>
</gene>
<evidence type="ECO:0000256" key="4">
    <source>
        <dbReference type="ARBA" id="ARBA00022723"/>
    </source>
</evidence>
<keyword evidence="4 5" id="KW-0479">Metal-binding</keyword>
<dbReference type="GO" id="GO:0046872">
    <property type="term" value="F:metal ion binding"/>
    <property type="evidence" value="ECO:0007669"/>
    <property type="project" value="UniProtKB-KW"/>
</dbReference>
<dbReference type="Proteomes" id="UP000224130">
    <property type="component" value="Unassembled WGS sequence"/>
</dbReference>
<evidence type="ECO:0000256" key="2">
    <source>
        <dbReference type="ARBA" id="ARBA00011643"/>
    </source>
</evidence>
<feature type="binding site" evidence="5">
    <location>
        <position position="115"/>
    </location>
    <ligand>
        <name>a divalent metal cation</name>
        <dbReference type="ChEBI" id="CHEBI:60240"/>
        <label>1</label>
    </ligand>
</feature>
<accession>A0A2A9ER42</accession>
<protein>
    <recommendedName>
        <fullName evidence="3">GTP cyclohydrolase 1 type 2 homolog</fullName>
    </recommendedName>
</protein>
<evidence type="ECO:0000256" key="3">
    <source>
        <dbReference type="ARBA" id="ARBA00022112"/>
    </source>
</evidence>
<dbReference type="InterPro" id="IPR002678">
    <property type="entry name" value="DUF34/NIF3"/>
</dbReference>
<sequence length="270" mass="28107">MDAVTTTTAGDLVARATAALGVDARPTTVDGIDAGDPATVVTGVAVTTLATLDVLERAVAAGANVVVTHEPPYFDHQGDQVPVLVAEGDPVQAAKAAYVAEHGLVVWRVHDAWHDRRPDGVDAGTADALGWTLDPAEAAHGTAVCDVPATTLGALARHVADVLGSTQLRFAGDPDTPVRRVALDLGFRGFARNRALLRRDDVDVVLVGEAHEWETASYATDAARILGTGLVVVGHLPSEQAGMSGFAAWLRDVVDVPVTFLPTPDLLRAV</sequence>
<dbReference type="EMBL" id="PDJJ01000001">
    <property type="protein sequence ID" value="PFG41464.1"/>
    <property type="molecule type" value="Genomic_DNA"/>
</dbReference>
<dbReference type="PANTHER" id="PTHR13799">
    <property type="entry name" value="NGG1 INTERACTING FACTOR 3"/>
    <property type="match status" value="1"/>
</dbReference>
<dbReference type="SUPFAM" id="SSF102705">
    <property type="entry name" value="NIF3 (NGG1p interacting factor 3)-like"/>
    <property type="match status" value="1"/>
</dbReference>
<dbReference type="GO" id="GO:0005737">
    <property type="term" value="C:cytoplasm"/>
    <property type="evidence" value="ECO:0007669"/>
    <property type="project" value="TreeGrafter"/>
</dbReference>
<proteinExistence type="inferred from homology"/>
<comment type="caution">
    <text evidence="6">The sequence shown here is derived from an EMBL/GenBank/DDBJ whole genome shotgun (WGS) entry which is preliminary data.</text>
</comment>
<dbReference type="Gene3D" id="3.40.1390.30">
    <property type="entry name" value="NIF3 (NGG1p interacting factor 3)-like"/>
    <property type="match status" value="2"/>
</dbReference>
<feature type="binding site" evidence="5">
    <location>
        <position position="235"/>
    </location>
    <ligand>
        <name>a divalent metal cation</name>
        <dbReference type="ChEBI" id="CHEBI:60240"/>
        <label>1</label>
    </ligand>
</feature>
<evidence type="ECO:0000256" key="1">
    <source>
        <dbReference type="ARBA" id="ARBA00006964"/>
    </source>
</evidence>
<keyword evidence="6" id="KW-0378">Hydrolase</keyword>
<dbReference type="PANTHER" id="PTHR13799:SF14">
    <property type="entry name" value="GTP CYCLOHYDROLASE 1 TYPE 2 HOMOLOG"/>
    <property type="match status" value="1"/>
</dbReference>
<evidence type="ECO:0000313" key="7">
    <source>
        <dbReference type="Proteomes" id="UP000224130"/>
    </source>
</evidence>
<evidence type="ECO:0000313" key="6">
    <source>
        <dbReference type="EMBL" id="PFG41464.1"/>
    </source>
</evidence>
<feature type="binding site" evidence="5">
    <location>
        <position position="239"/>
    </location>
    <ligand>
        <name>a divalent metal cation</name>
        <dbReference type="ChEBI" id="CHEBI:60240"/>
        <label>1</label>
    </ligand>
</feature>
<feature type="binding site" evidence="5">
    <location>
        <position position="69"/>
    </location>
    <ligand>
        <name>a divalent metal cation</name>
        <dbReference type="ChEBI" id="CHEBI:60240"/>
        <label>1</label>
    </ligand>
</feature>
<dbReference type="AlphaFoldDB" id="A0A2A9ER42"/>
<dbReference type="InterPro" id="IPR036069">
    <property type="entry name" value="DUF34/NIF3_sf"/>
</dbReference>
<evidence type="ECO:0000256" key="5">
    <source>
        <dbReference type="PIRSR" id="PIRSR602678-1"/>
    </source>
</evidence>
<comment type="subunit">
    <text evidence="2">Homohexamer.</text>
</comment>
<comment type="similarity">
    <text evidence="1">Belongs to the GTP cyclohydrolase I type 2/NIF3 family.</text>
</comment>
<dbReference type="GO" id="GO:0016787">
    <property type="term" value="F:hydrolase activity"/>
    <property type="evidence" value="ECO:0007669"/>
    <property type="project" value="UniProtKB-KW"/>
</dbReference>
<reference evidence="6 7" key="1">
    <citation type="submission" date="2017-10" db="EMBL/GenBank/DDBJ databases">
        <title>Sequencing the genomes of 1000 actinobacteria strains.</title>
        <authorList>
            <person name="Klenk H.-P."/>
        </authorList>
    </citation>
    <scope>NUCLEOTIDE SEQUENCE [LARGE SCALE GENOMIC DNA]</scope>
    <source>
        <strain evidence="6 7">DSM 21863</strain>
    </source>
</reference>